<accession>A0ABZ0J3G2</accession>
<proteinExistence type="inferred from homology"/>
<name>A0ABZ0J3G2_9BURK</name>
<feature type="chain" id="PRO_5047392250" evidence="2">
    <location>
        <begin position="18"/>
        <end position="406"/>
    </location>
</feature>
<evidence type="ECO:0000313" key="3">
    <source>
        <dbReference type="EMBL" id="WOO32716.1"/>
    </source>
</evidence>
<dbReference type="PANTHER" id="PTHR30203">
    <property type="entry name" value="OUTER MEMBRANE CATION EFFLUX PROTEIN"/>
    <property type="match status" value="1"/>
</dbReference>
<keyword evidence="4" id="KW-1185">Reference proteome</keyword>
<feature type="signal peptide" evidence="2">
    <location>
        <begin position="1"/>
        <end position="17"/>
    </location>
</feature>
<gene>
    <name evidence="3" type="ORF">P4826_00880</name>
</gene>
<protein>
    <submittedName>
        <fullName evidence="3">TolC family protein</fullName>
    </submittedName>
</protein>
<keyword evidence="2" id="KW-0732">Signal</keyword>
<evidence type="ECO:0000313" key="4">
    <source>
        <dbReference type="Proteomes" id="UP001303211"/>
    </source>
</evidence>
<dbReference type="RefSeq" id="WP_317702136.1">
    <property type="nucleotide sequence ID" value="NZ_CP136921.1"/>
</dbReference>
<evidence type="ECO:0000256" key="1">
    <source>
        <dbReference type="ARBA" id="ARBA00007613"/>
    </source>
</evidence>
<dbReference type="InterPro" id="IPR003423">
    <property type="entry name" value="OMP_efflux"/>
</dbReference>
<dbReference type="InterPro" id="IPR010131">
    <property type="entry name" value="MdtP/NodT-like"/>
</dbReference>
<organism evidence="3 4">
    <name type="scientific">Diaphorobacter limosus</name>
    <dbReference type="NCBI Taxonomy" id="3036128"/>
    <lineage>
        <taxon>Bacteria</taxon>
        <taxon>Pseudomonadati</taxon>
        <taxon>Pseudomonadota</taxon>
        <taxon>Betaproteobacteria</taxon>
        <taxon>Burkholderiales</taxon>
        <taxon>Comamonadaceae</taxon>
        <taxon>Diaphorobacter</taxon>
    </lineage>
</organism>
<dbReference type="Proteomes" id="UP001303211">
    <property type="component" value="Chromosome"/>
</dbReference>
<dbReference type="SUPFAM" id="SSF56954">
    <property type="entry name" value="Outer membrane efflux proteins (OEP)"/>
    <property type="match status" value="1"/>
</dbReference>
<dbReference type="Gene3D" id="1.20.1600.10">
    <property type="entry name" value="Outer membrane efflux proteins (OEP)"/>
    <property type="match status" value="1"/>
</dbReference>
<dbReference type="Pfam" id="PF02321">
    <property type="entry name" value="OEP"/>
    <property type="match status" value="1"/>
</dbReference>
<reference evidence="3 4" key="1">
    <citation type="submission" date="2023-03" db="EMBL/GenBank/DDBJ databases">
        <title>Diaphorobacter basophil sp. nov., isolated from a sewage-treatment plant.</title>
        <authorList>
            <person name="Yang K."/>
        </authorList>
    </citation>
    <scope>NUCLEOTIDE SEQUENCE [LARGE SCALE GENOMIC DNA]</scope>
    <source>
        <strain evidence="3 4">Y-1</strain>
    </source>
</reference>
<dbReference type="EMBL" id="CP136921">
    <property type="protein sequence ID" value="WOO32716.1"/>
    <property type="molecule type" value="Genomic_DNA"/>
</dbReference>
<evidence type="ECO:0000256" key="2">
    <source>
        <dbReference type="SAM" id="SignalP"/>
    </source>
</evidence>
<dbReference type="PANTHER" id="PTHR30203:SF24">
    <property type="entry name" value="BLR4935 PROTEIN"/>
    <property type="match status" value="1"/>
</dbReference>
<comment type="similarity">
    <text evidence="1">Belongs to the outer membrane factor (OMF) (TC 1.B.17) family.</text>
</comment>
<sequence>MWLAASALALAANTAAAQSGTPLQALFEQAWQQQPEARALPLRRQAAQAQRSSADAWTPEPAALELESKTDRVGSRQGEREYTVGLALPLWLPGERARRAALGDAELQAVHSAAQAAQLQLAGRVRDAWWQWQRACGELTLAQDQEGSAKTLEADVARRLAAGDMARSDHYQAQAGVAQAQAAVAQARGGCTAARTALTALGGGPQLPVAGDSLGMESAPALGQAPGVPPEHPTLAEGERQAALARRQAELIAVQKRANPELTLSAASARGQAGESYQQSVTLGVRLPLGAGVRAQAREAAALAQALEADTRVQRERERLAADIQSAQAQAGAAAAQEQAMARNAELARATRGFVAKAFSLGEADWPTRLRVEQDAQLAERQWQRARVDAAAATSTLRQALGLLPE</sequence>